<evidence type="ECO:0000256" key="2">
    <source>
        <dbReference type="ARBA" id="ARBA00022553"/>
    </source>
</evidence>
<dbReference type="InterPro" id="IPR014043">
    <property type="entry name" value="Acyl_transferase_dom"/>
</dbReference>
<dbReference type="SMART" id="SM00826">
    <property type="entry name" value="PKS_DH"/>
    <property type="match status" value="1"/>
</dbReference>
<dbReference type="InterPro" id="IPR013968">
    <property type="entry name" value="PKS_KR"/>
</dbReference>
<dbReference type="OrthoDB" id="329835at2759"/>
<dbReference type="InterPro" id="IPR020807">
    <property type="entry name" value="PKS_DH"/>
</dbReference>
<dbReference type="InterPro" id="IPR020843">
    <property type="entry name" value="ER"/>
</dbReference>
<dbReference type="SUPFAM" id="SSF50129">
    <property type="entry name" value="GroES-like"/>
    <property type="match status" value="1"/>
</dbReference>
<dbReference type="PROSITE" id="PS52019">
    <property type="entry name" value="PKS_MFAS_DH"/>
    <property type="match status" value="1"/>
</dbReference>
<dbReference type="InterPro" id="IPR032821">
    <property type="entry name" value="PKS_assoc"/>
</dbReference>
<dbReference type="Pfam" id="PF00550">
    <property type="entry name" value="PP-binding"/>
    <property type="match status" value="1"/>
</dbReference>
<dbReference type="Gene3D" id="3.40.47.10">
    <property type="match status" value="1"/>
</dbReference>
<evidence type="ECO:0000256" key="1">
    <source>
        <dbReference type="ARBA" id="ARBA00022450"/>
    </source>
</evidence>
<dbReference type="GO" id="GO:0006633">
    <property type="term" value="P:fatty acid biosynthetic process"/>
    <property type="evidence" value="ECO:0007669"/>
    <property type="project" value="TreeGrafter"/>
</dbReference>
<dbReference type="Gene3D" id="3.40.50.720">
    <property type="entry name" value="NAD(P)-binding Rossmann-like Domain"/>
    <property type="match status" value="2"/>
</dbReference>
<dbReference type="InterPro" id="IPR057326">
    <property type="entry name" value="KR_dom"/>
</dbReference>
<dbReference type="Pfam" id="PF08659">
    <property type="entry name" value="KR"/>
    <property type="match status" value="1"/>
</dbReference>
<feature type="domain" description="Carrier" evidence="6">
    <location>
        <begin position="2051"/>
        <end position="2129"/>
    </location>
</feature>
<dbReference type="InterPro" id="IPR001227">
    <property type="entry name" value="Ac_transferase_dom_sf"/>
</dbReference>
<feature type="active site" description="Proton acceptor; for dehydratase activity" evidence="5">
    <location>
        <position position="950"/>
    </location>
</feature>
<dbReference type="Pfam" id="PF14765">
    <property type="entry name" value="PS-DH"/>
    <property type="match status" value="1"/>
</dbReference>
<dbReference type="InterPro" id="IPR049552">
    <property type="entry name" value="PKS_DH_N"/>
</dbReference>
<evidence type="ECO:0000313" key="10">
    <source>
        <dbReference type="Proteomes" id="UP000184188"/>
    </source>
</evidence>
<dbReference type="Pfam" id="PF00698">
    <property type="entry name" value="Acyl_transf_1"/>
    <property type="match status" value="1"/>
</dbReference>
<dbReference type="Gene3D" id="1.10.1200.10">
    <property type="entry name" value="ACP-like"/>
    <property type="match status" value="1"/>
</dbReference>
<dbReference type="InterPro" id="IPR036291">
    <property type="entry name" value="NAD(P)-bd_dom_sf"/>
</dbReference>
<dbReference type="InterPro" id="IPR013154">
    <property type="entry name" value="ADH-like_N"/>
</dbReference>
<protein>
    <submittedName>
        <fullName evidence="9">Uncharacterized protein</fullName>
    </submittedName>
</protein>
<evidence type="ECO:0000256" key="4">
    <source>
        <dbReference type="ARBA" id="ARBA00023268"/>
    </source>
</evidence>
<dbReference type="SMART" id="SM00827">
    <property type="entry name" value="PKS_AT"/>
    <property type="match status" value="1"/>
</dbReference>
<dbReference type="InterPro" id="IPR050091">
    <property type="entry name" value="PKS_NRPS_Biosynth_Enz"/>
</dbReference>
<dbReference type="Gene3D" id="3.40.366.10">
    <property type="entry name" value="Malonyl-Coenzyme A Acyl Carrier Protein, domain 2"/>
    <property type="match status" value="1"/>
</dbReference>
<keyword evidence="2" id="KW-0597">Phosphoprotein</keyword>
<dbReference type="VEuPathDB" id="FungiDB:ASPZODRAFT_76667"/>
<dbReference type="InterPro" id="IPR056501">
    <property type="entry name" value="NAD-bd_HRPKS_sdrA"/>
</dbReference>
<dbReference type="Pfam" id="PF16197">
    <property type="entry name" value="KAsynt_C_assoc"/>
    <property type="match status" value="1"/>
</dbReference>
<dbReference type="SMART" id="SM00829">
    <property type="entry name" value="PKS_ER"/>
    <property type="match status" value="1"/>
</dbReference>
<feature type="domain" description="Ketosynthase family 3 (KS3)" evidence="7">
    <location>
        <begin position="1"/>
        <end position="427"/>
    </location>
</feature>
<dbReference type="SUPFAM" id="SSF53901">
    <property type="entry name" value="Thiolase-like"/>
    <property type="match status" value="1"/>
</dbReference>
<dbReference type="InterPro" id="IPR020806">
    <property type="entry name" value="PKS_PP-bd"/>
</dbReference>
<dbReference type="SUPFAM" id="SSF47336">
    <property type="entry name" value="ACP-like"/>
    <property type="match status" value="1"/>
</dbReference>
<dbReference type="EMBL" id="KV878358">
    <property type="protein sequence ID" value="OJJ42520.1"/>
    <property type="molecule type" value="Genomic_DNA"/>
</dbReference>
<dbReference type="Gene3D" id="3.90.180.10">
    <property type="entry name" value="Medium-chain alcohol dehydrogenases, catalytic domain"/>
    <property type="match status" value="1"/>
</dbReference>
<dbReference type="GO" id="GO:0044550">
    <property type="term" value="P:secondary metabolite biosynthetic process"/>
    <property type="evidence" value="ECO:0007669"/>
    <property type="project" value="UniProtKB-ARBA"/>
</dbReference>
<dbReference type="Pfam" id="PF21089">
    <property type="entry name" value="PKS_DH_N"/>
    <property type="match status" value="1"/>
</dbReference>
<dbReference type="SUPFAM" id="SSF55048">
    <property type="entry name" value="Probable ACP-binding domain of malonyl-CoA ACP transacylase"/>
    <property type="match status" value="1"/>
</dbReference>
<keyword evidence="3" id="KW-0808">Transferase</keyword>
<dbReference type="Pfam" id="PF08240">
    <property type="entry name" value="ADH_N"/>
    <property type="match status" value="1"/>
</dbReference>
<dbReference type="Proteomes" id="UP000184188">
    <property type="component" value="Unassembled WGS sequence"/>
</dbReference>
<dbReference type="SUPFAM" id="SSF52151">
    <property type="entry name" value="FabD/lysophospholipase-like"/>
    <property type="match status" value="1"/>
</dbReference>
<dbReference type="PANTHER" id="PTHR43775">
    <property type="entry name" value="FATTY ACID SYNTHASE"/>
    <property type="match status" value="1"/>
</dbReference>
<evidence type="ECO:0000259" key="7">
    <source>
        <dbReference type="PROSITE" id="PS52004"/>
    </source>
</evidence>
<proteinExistence type="predicted"/>
<keyword evidence="10" id="KW-1185">Reference proteome</keyword>
<dbReference type="GO" id="GO:0016491">
    <property type="term" value="F:oxidoreductase activity"/>
    <property type="evidence" value="ECO:0007669"/>
    <property type="project" value="InterPro"/>
</dbReference>
<dbReference type="SUPFAM" id="SSF51735">
    <property type="entry name" value="NAD(P)-binding Rossmann-fold domains"/>
    <property type="match status" value="1"/>
</dbReference>
<dbReference type="InterPro" id="IPR020841">
    <property type="entry name" value="PKS_Beta-ketoAc_synthase_dom"/>
</dbReference>
<dbReference type="Pfam" id="PF02801">
    <property type="entry name" value="Ketoacyl-synt_C"/>
    <property type="match status" value="1"/>
</dbReference>
<dbReference type="InterPro" id="IPR014030">
    <property type="entry name" value="Ketoacyl_synth_N"/>
</dbReference>
<dbReference type="GO" id="GO:0004312">
    <property type="term" value="F:fatty acid synthase activity"/>
    <property type="evidence" value="ECO:0007669"/>
    <property type="project" value="TreeGrafter"/>
</dbReference>
<dbReference type="Pfam" id="PF23114">
    <property type="entry name" value="NAD-bd_HRPKS_sdrA"/>
    <property type="match status" value="1"/>
</dbReference>
<evidence type="ECO:0000256" key="5">
    <source>
        <dbReference type="PROSITE-ProRule" id="PRU01363"/>
    </source>
</evidence>
<dbReference type="Gene3D" id="3.10.129.110">
    <property type="entry name" value="Polyketide synthase dehydratase"/>
    <property type="match status" value="1"/>
</dbReference>
<organism evidence="9 10">
    <name type="scientific">Penicilliopsis zonata CBS 506.65</name>
    <dbReference type="NCBI Taxonomy" id="1073090"/>
    <lineage>
        <taxon>Eukaryota</taxon>
        <taxon>Fungi</taxon>
        <taxon>Dikarya</taxon>
        <taxon>Ascomycota</taxon>
        <taxon>Pezizomycotina</taxon>
        <taxon>Eurotiomycetes</taxon>
        <taxon>Eurotiomycetidae</taxon>
        <taxon>Eurotiales</taxon>
        <taxon>Aspergillaceae</taxon>
        <taxon>Penicilliopsis</taxon>
    </lineage>
</organism>
<dbReference type="InterPro" id="IPR049551">
    <property type="entry name" value="PKS_DH_C"/>
</dbReference>
<evidence type="ECO:0000259" key="6">
    <source>
        <dbReference type="PROSITE" id="PS50075"/>
    </source>
</evidence>
<dbReference type="InterPro" id="IPR049900">
    <property type="entry name" value="PKS_mFAS_DH"/>
</dbReference>
<dbReference type="SMART" id="SM00822">
    <property type="entry name" value="PKS_KR"/>
    <property type="match status" value="1"/>
</dbReference>
<dbReference type="GeneID" id="34616577"/>
<dbReference type="Gene3D" id="3.30.70.3290">
    <property type="match status" value="1"/>
</dbReference>
<dbReference type="SMART" id="SM00823">
    <property type="entry name" value="PKS_PP"/>
    <property type="match status" value="1"/>
</dbReference>
<evidence type="ECO:0000313" key="9">
    <source>
        <dbReference type="EMBL" id="OJJ42520.1"/>
    </source>
</evidence>
<dbReference type="InterPro" id="IPR016036">
    <property type="entry name" value="Malonyl_transacylase_ACP-bd"/>
</dbReference>
<feature type="active site" description="Proton donor; for dehydratase activity" evidence="5">
    <location>
        <position position="1113"/>
    </location>
</feature>
<keyword evidence="4" id="KW-0511">Multifunctional enzyme</keyword>
<feature type="domain" description="PKS/mFAS DH" evidence="8">
    <location>
        <begin position="918"/>
        <end position="1199"/>
    </location>
</feature>
<dbReference type="RefSeq" id="XP_022577030.1">
    <property type="nucleotide sequence ID" value="XM_022730113.1"/>
</dbReference>
<dbReference type="InterPro" id="IPR042104">
    <property type="entry name" value="PKS_dehydratase_sf"/>
</dbReference>
<dbReference type="STRING" id="1073090.A0A1L9S5V5"/>
<dbReference type="PROSITE" id="PS50075">
    <property type="entry name" value="CARRIER"/>
    <property type="match status" value="1"/>
</dbReference>
<dbReference type="InterPro" id="IPR036736">
    <property type="entry name" value="ACP-like_sf"/>
</dbReference>
<accession>A0A1L9S5V5</accession>
<dbReference type="CDD" id="cd00833">
    <property type="entry name" value="PKS"/>
    <property type="match status" value="1"/>
</dbReference>
<evidence type="ECO:0000256" key="3">
    <source>
        <dbReference type="ARBA" id="ARBA00022679"/>
    </source>
</evidence>
<dbReference type="InterPro" id="IPR016035">
    <property type="entry name" value="Acyl_Trfase/lysoPLipase"/>
</dbReference>
<dbReference type="InterPro" id="IPR016039">
    <property type="entry name" value="Thiolase-like"/>
</dbReference>
<dbReference type="InterPro" id="IPR009081">
    <property type="entry name" value="PP-bd_ACP"/>
</dbReference>
<keyword evidence="1" id="KW-0596">Phosphopantetheine</keyword>
<reference evidence="10" key="1">
    <citation type="journal article" date="2017" name="Genome Biol.">
        <title>Comparative genomics reveals high biological diversity and specific adaptations in the industrially and medically important fungal genus Aspergillus.</title>
        <authorList>
            <person name="de Vries R.P."/>
            <person name="Riley R."/>
            <person name="Wiebenga A."/>
            <person name="Aguilar-Osorio G."/>
            <person name="Amillis S."/>
            <person name="Uchima C.A."/>
            <person name="Anderluh G."/>
            <person name="Asadollahi M."/>
            <person name="Askin M."/>
            <person name="Barry K."/>
            <person name="Battaglia E."/>
            <person name="Bayram O."/>
            <person name="Benocci T."/>
            <person name="Braus-Stromeyer S.A."/>
            <person name="Caldana C."/>
            <person name="Canovas D."/>
            <person name="Cerqueira G.C."/>
            <person name="Chen F."/>
            <person name="Chen W."/>
            <person name="Choi C."/>
            <person name="Clum A."/>
            <person name="Dos Santos R.A."/>
            <person name="Damasio A.R."/>
            <person name="Diallinas G."/>
            <person name="Emri T."/>
            <person name="Fekete E."/>
            <person name="Flipphi M."/>
            <person name="Freyberg S."/>
            <person name="Gallo A."/>
            <person name="Gournas C."/>
            <person name="Habgood R."/>
            <person name="Hainaut M."/>
            <person name="Harispe M.L."/>
            <person name="Henrissat B."/>
            <person name="Hilden K.S."/>
            <person name="Hope R."/>
            <person name="Hossain A."/>
            <person name="Karabika E."/>
            <person name="Karaffa L."/>
            <person name="Karanyi Z."/>
            <person name="Krasevec N."/>
            <person name="Kuo A."/>
            <person name="Kusch H."/>
            <person name="LaButti K."/>
            <person name="Lagendijk E.L."/>
            <person name="Lapidus A."/>
            <person name="Levasseur A."/>
            <person name="Lindquist E."/>
            <person name="Lipzen A."/>
            <person name="Logrieco A.F."/>
            <person name="MacCabe A."/>
            <person name="Maekelae M.R."/>
            <person name="Malavazi I."/>
            <person name="Melin P."/>
            <person name="Meyer V."/>
            <person name="Mielnichuk N."/>
            <person name="Miskei M."/>
            <person name="Molnar A.P."/>
            <person name="Mule G."/>
            <person name="Ngan C.Y."/>
            <person name="Orejas M."/>
            <person name="Orosz E."/>
            <person name="Ouedraogo J.P."/>
            <person name="Overkamp K.M."/>
            <person name="Park H.-S."/>
            <person name="Perrone G."/>
            <person name="Piumi F."/>
            <person name="Punt P.J."/>
            <person name="Ram A.F."/>
            <person name="Ramon A."/>
            <person name="Rauscher S."/>
            <person name="Record E."/>
            <person name="Riano-Pachon D.M."/>
            <person name="Robert V."/>
            <person name="Roehrig J."/>
            <person name="Ruller R."/>
            <person name="Salamov A."/>
            <person name="Salih N.S."/>
            <person name="Samson R.A."/>
            <person name="Sandor E."/>
            <person name="Sanguinetti M."/>
            <person name="Schuetze T."/>
            <person name="Sepcic K."/>
            <person name="Shelest E."/>
            <person name="Sherlock G."/>
            <person name="Sophianopoulou V."/>
            <person name="Squina F.M."/>
            <person name="Sun H."/>
            <person name="Susca A."/>
            <person name="Todd R.B."/>
            <person name="Tsang A."/>
            <person name="Unkles S.E."/>
            <person name="van de Wiele N."/>
            <person name="van Rossen-Uffink D."/>
            <person name="Oliveira J.V."/>
            <person name="Vesth T.C."/>
            <person name="Visser J."/>
            <person name="Yu J.-H."/>
            <person name="Zhou M."/>
            <person name="Andersen M.R."/>
            <person name="Archer D.B."/>
            <person name="Baker S.E."/>
            <person name="Benoit I."/>
            <person name="Brakhage A.A."/>
            <person name="Braus G.H."/>
            <person name="Fischer R."/>
            <person name="Frisvad J.C."/>
            <person name="Goldman G.H."/>
            <person name="Houbraken J."/>
            <person name="Oakley B."/>
            <person name="Pocsi I."/>
            <person name="Scazzocchio C."/>
            <person name="Seiboth B."/>
            <person name="vanKuyk P.A."/>
            <person name="Wortman J."/>
            <person name="Dyer P.S."/>
            <person name="Grigoriev I.V."/>
        </authorList>
    </citation>
    <scope>NUCLEOTIDE SEQUENCE [LARGE SCALE GENOMIC DNA]</scope>
    <source>
        <strain evidence="10">CBS 506.65</strain>
    </source>
</reference>
<sequence>MSIAIVGMAFRGPGDARDVRGLYEMVAQGREAWSEIPAQRWNAKAFYHPDHSRYGQINVPGGHFMSEDVMAFDAPFFNLTADEAEAMDPQQRLLLEVTYQAFENAGIPLHRMAKTPTSCFVASFCGDYTDLLLRDPEAIPMYQCTNAGQSRAMVANRLSYFFDLRGPSVTVDTACSGSLVALHLACQSLRSGEATAAVAAGVNLILSHEFMSTMSMMKFLSPSGRCYTFDDRASGYARGEAIATLVLKPLELALRDGDPIRAIIRGSGSNQDGRTAGITLPSGEAQESLIRSVYDTARLDPRQTAFVEAHGTGTPAGDPIETGAIARVFCLGDSPREEPLRIGSVKTNVGHLEGASGLAGVIKAVLMLEQGVFLPGRNFETVNPKIDLEKWNLRVQTTVEPWTAPLRRVSVNSFGYGGSNAHVILENYPAPFCQCKDVLLEKPSPKLFILSGFDETACRGNAARLAEYLTDHPVDLDRLANTINHHRTLFPFRTAAVGSSAEELAATLSSSSSKPVRALSRPPVLGFVFTGQGAQWAGMGQALHGYRVFRESIDQIDRELALMGAEFTIKEILRGDHDVNTPLYSQAACTALQIALVDLLASWAITPAAVTGHSSGEIAAAYAARALGRRDAMAVAYHRGRCAARLTQDTTVQGGMMAVGLGVDAVEQYLAAYSGRVIVACVNSPVSVTVSGDSDAISQLDETLEKDNIFHRRLAVSVAYHSHHMRRVEDEYRASLEDITLLPSSSTSPVLFFSSVTGEEMGLDQLGVEYWVSNLVGQVRFAPSLAQLCLGRQDKRKKRMKKGTAVEGLVEVGPHSALAGPIQQILRGDPRLTEIFYTSVLVRKEDAIYSALRMAGTLFARGYSVGLREINHGTSDSEVSTDNTILTDLPPYAFNHSRSYTAESRLSRNYRLRSHPRLDLLGVPDAMQCPWEPRWRTYLRLAELPWLRDHRIQGNTVFPAAGYIVMAVEACRQIRLFPMASPFCLENVSISNALVLDETKPTEVLVTLQSDGRFRVYSCVDRWTEHCQGYIHTKTTLSSVGSIGSVDSLSIEDNTFYSRLNDCGLEYGPSFANLSHIRYTSTTCSAQLTVPDTSSTMPHGVETAFLIHPATLDGLLHAVFPPLLDAMTANKEALVPVFIEKICIGSASATDSMTVSSIVREERDVVTADITTASVSISGLRCARLPGQIVVEKEEEFPLAYTVQWKADPDLLTASDLQAMFRDDVHAGLAAYLALLVHQHPDISILSHVDDVNLPEHDDDTLSQYDVVVNGDLRLVKPGGRLVLVDSQVDIPSGMTLIYRDARVVIATPFLPIDSPINPPVVIALDGPCDDVSVNHLCALLESSCSVTTADFQTADLSGTLAIVLSMSASALSQPTAASLDGVKTAMLRSRGLLWVTQGGAGDHPFNPNASLVVGFARTARAEAGRSAIFTLDLAGGSPETAADLIARLFQHRFVYNDSSRSREDEYCEQDGTLMIPRVVSDAVLHESIKERQRSHTVRDQQFQQADVFAARLDGPDLLFAQSLPPSTLQTDQVCIAVKAVGLLPSDHRFVSAENPHTPLGRQCSGIVCAVGESVTAFTPGDRVACVAATGALVSRYTDEVAAFQRIPDEMSFATAAALPVPACEAYALVHRLGEVQAGETVLVRARGDQLTAQLVVQLCRYGGAFIEDANGENKVDVVIDMDDSIDQSVDSCSRHVSRQDVFQLRNDILHTIWKEVMPLFHQGILTAPSPDLHPLSSRLGEVLDHPSGVVTMNPEDIIKVRCEQTSTPLFSPSSSYMLIGGLGGIGRAVALWMASRGARRLVLVSRSGASTASAQETVSMLLDKGVEVTVSCCDVADEEQVKALMLSIPDLAGVIHAAMVLRDTHIQHMSLEDYTAVLAPKHSAVWNLHRYLPTEQPPFLLLLSSISGIIGNATQAAYAAGSSFLDAFAAYRSARGLPTIALDLGVISDAGYLALNRDLAARMARQGFQGMSTRTLLALLESVITNQERTYQVVTGLGRWREGRSLSNFDAPLFAHFRHQFLHDTEETEDPTERQEQDLHQAISTADSLDDAAAIVYTALATRLAASLAVDRESIEPASPVSAYGVDSHAAVELRAWINKRTRTSVALLDILAGASVGDLAMRVAVLVRQGTS</sequence>
<dbReference type="InterPro" id="IPR011032">
    <property type="entry name" value="GroES-like_sf"/>
</dbReference>
<dbReference type="PROSITE" id="PS52004">
    <property type="entry name" value="KS3_2"/>
    <property type="match status" value="1"/>
</dbReference>
<feature type="region of interest" description="N-terminal hotdog fold" evidence="5">
    <location>
        <begin position="918"/>
        <end position="1038"/>
    </location>
</feature>
<dbReference type="GO" id="GO:0031177">
    <property type="term" value="F:phosphopantetheine binding"/>
    <property type="evidence" value="ECO:0007669"/>
    <property type="project" value="InterPro"/>
</dbReference>
<name>A0A1L9S5V5_9EURO</name>
<dbReference type="PANTHER" id="PTHR43775:SF29">
    <property type="entry name" value="ASPERFURANONE POLYKETIDE SYNTHASE AFOG-RELATED"/>
    <property type="match status" value="1"/>
</dbReference>
<gene>
    <name evidence="9" type="ORF">ASPZODRAFT_76667</name>
</gene>
<dbReference type="SMART" id="SM00825">
    <property type="entry name" value="PKS_KS"/>
    <property type="match status" value="1"/>
</dbReference>
<feature type="region of interest" description="C-terminal hotdog fold" evidence="5">
    <location>
        <begin position="1048"/>
        <end position="1199"/>
    </location>
</feature>
<dbReference type="Pfam" id="PF00109">
    <property type="entry name" value="ketoacyl-synt"/>
    <property type="match status" value="1"/>
</dbReference>
<evidence type="ECO:0000259" key="8">
    <source>
        <dbReference type="PROSITE" id="PS52019"/>
    </source>
</evidence>
<dbReference type="InterPro" id="IPR014031">
    <property type="entry name" value="Ketoacyl_synth_C"/>
</dbReference>